<dbReference type="EMBL" id="LCRB01000004">
    <property type="protein sequence ID" value="KKW26567.1"/>
    <property type="molecule type" value="Genomic_DNA"/>
</dbReference>
<proteinExistence type="predicted"/>
<dbReference type="AlphaFoldDB" id="A0A0G1ZFB9"/>
<name>A0A0G1ZFB9_UNCK3</name>
<comment type="caution">
    <text evidence="2">The sequence shown here is derived from an EMBL/GenBank/DDBJ whole genome shotgun (WGS) entry which is preliminary data.</text>
</comment>
<sequence>MRSAWHYYRKSIISLEDAIFNYRKLCQKCGEKFLRQKFGTPIPTPEVANGNDFHAQEDAAPAEETGNPAGANVGGSEPDYPVG</sequence>
<accession>A0A0G1ZFB9</accession>
<evidence type="ECO:0000313" key="2">
    <source>
        <dbReference type="EMBL" id="KKW26567.1"/>
    </source>
</evidence>
<feature type="region of interest" description="Disordered" evidence="1">
    <location>
        <begin position="44"/>
        <end position="83"/>
    </location>
</feature>
<evidence type="ECO:0000256" key="1">
    <source>
        <dbReference type="SAM" id="MobiDB-lite"/>
    </source>
</evidence>
<organism evidence="2 3">
    <name type="scientific">candidate division Kazan bacterium GW2011_GWB1_52_7</name>
    <dbReference type="NCBI Taxonomy" id="1620414"/>
    <lineage>
        <taxon>Bacteria</taxon>
        <taxon>Bacteria division Kazan-3B-28</taxon>
    </lineage>
</organism>
<gene>
    <name evidence="2" type="ORF">VF00_C0004G0011</name>
</gene>
<evidence type="ECO:0000313" key="3">
    <source>
        <dbReference type="Proteomes" id="UP000034913"/>
    </source>
</evidence>
<dbReference type="Proteomes" id="UP000034913">
    <property type="component" value="Unassembled WGS sequence"/>
</dbReference>
<reference evidence="2 3" key="1">
    <citation type="journal article" date="2015" name="Nature">
        <title>rRNA introns, odd ribosomes, and small enigmatic genomes across a large radiation of phyla.</title>
        <authorList>
            <person name="Brown C.T."/>
            <person name="Hug L.A."/>
            <person name="Thomas B.C."/>
            <person name="Sharon I."/>
            <person name="Castelle C.J."/>
            <person name="Singh A."/>
            <person name="Wilkins M.J."/>
            <person name="Williams K.H."/>
            <person name="Banfield J.F."/>
        </authorList>
    </citation>
    <scope>NUCLEOTIDE SEQUENCE [LARGE SCALE GENOMIC DNA]</scope>
</reference>
<protein>
    <submittedName>
        <fullName evidence="2">Uncharacterized protein</fullName>
    </submittedName>
</protein>